<dbReference type="InterPro" id="IPR007795">
    <property type="entry name" value="T7SS_EccB"/>
</dbReference>
<keyword evidence="13" id="KW-1185">Reference proteome</keyword>
<keyword evidence="7" id="KW-0067">ATP-binding</keyword>
<comment type="caution">
    <text evidence="12">The sequence shown here is derived from an EMBL/GenBank/DDBJ whole genome shotgun (WGS) entry which is preliminary data.</text>
</comment>
<gene>
    <name evidence="12" type="ORF">GOAMR_69_00690</name>
</gene>
<evidence type="ECO:0000256" key="8">
    <source>
        <dbReference type="ARBA" id="ARBA00022989"/>
    </source>
</evidence>
<dbReference type="PANTHER" id="PTHR40765">
    <property type="entry name" value="ESX-2 SECRETION SYSTEM ATPASE ECCB2"/>
    <property type="match status" value="1"/>
</dbReference>
<protein>
    <recommendedName>
        <fullName evidence="14">Type VII secretion protein EccB</fullName>
    </recommendedName>
</protein>
<dbReference type="AlphaFoldDB" id="G7GVC5"/>
<evidence type="ECO:0000256" key="1">
    <source>
        <dbReference type="ARBA" id="ARBA00004162"/>
    </source>
</evidence>
<dbReference type="NCBIfam" id="TIGR03919">
    <property type="entry name" value="T7SS_EccB"/>
    <property type="match status" value="1"/>
</dbReference>
<evidence type="ECO:0000256" key="10">
    <source>
        <dbReference type="SAM" id="MobiDB-lite"/>
    </source>
</evidence>
<keyword evidence="6" id="KW-0378">Hydrolase</keyword>
<dbReference type="eggNOG" id="COG3266">
    <property type="taxonomic scope" value="Bacteria"/>
</dbReference>
<dbReference type="STRING" id="1075090.GOAMR_69_00690"/>
<comment type="subcellular location">
    <subcellularLocation>
        <location evidence="1">Cell membrane</location>
        <topology evidence="1">Single-pass membrane protein</topology>
    </subcellularLocation>
</comment>
<keyword evidence="5" id="KW-0547">Nucleotide-binding</keyword>
<evidence type="ECO:0000256" key="7">
    <source>
        <dbReference type="ARBA" id="ARBA00022840"/>
    </source>
</evidence>
<evidence type="ECO:0000256" key="6">
    <source>
        <dbReference type="ARBA" id="ARBA00022801"/>
    </source>
</evidence>
<dbReference type="InterPro" id="IPR042485">
    <property type="entry name" value="T7SS_EccB_R3"/>
</dbReference>
<dbReference type="PANTHER" id="PTHR40765:SF2">
    <property type="entry name" value="ESX-2 SECRETION SYSTEM ATPASE ECCB2"/>
    <property type="match status" value="1"/>
</dbReference>
<evidence type="ECO:0000256" key="9">
    <source>
        <dbReference type="ARBA" id="ARBA00023136"/>
    </source>
</evidence>
<dbReference type="GO" id="GO:0005576">
    <property type="term" value="C:extracellular region"/>
    <property type="evidence" value="ECO:0007669"/>
    <property type="project" value="TreeGrafter"/>
</dbReference>
<keyword evidence="4 11" id="KW-0812">Transmembrane</keyword>
<keyword evidence="8 11" id="KW-1133">Transmembrane helix</keyword>
<name>G7GVC5_9ACTN</name>
<dbReference type="GO" id="GO:0016787">
    <property type="term" value="F:hydrolase activity"/>
    <property type="evidence" value="ECO:0007669"/>
    <property type="project" value="UniProtKB-KW"/>
</dbReference>
<evidence type="ECO:0000256" key="4">
    <source>
        <dbReference type="ARBA" id="ARBA00022692"/>
    </source>
</evidence>
<evidence type="ECO:0000313" key="12">
    <source>
        <dbReference type="EMBL" id="GAB07550.1"/>
    </source>
</evidence>
<evidence type="ECO:0000256" key="11">
    <source>
        <dbReference type="SAM" id="Phobius"/>
    </source>
</evidence>
<evidence type="ECO:0000256" key="2">
    <source>
        <dbReference type="ARBA" id="ARBA00008149"/>
    </source>
</evidence>
<keyword evidence="3" id="KW-1003">Cell membrane</keyword>
<dbReference type="GO" id="GO:0005524">
    <property type="term" value="F:ATP binding"/>
    <property type="evidence" value="ECO:0007669"/>
    <property type="project" value="UniProtKB-KW"/>
</dbReference>
<evidence type="ECO:0000313" key="13">
    <source>
        <dbReference type="Proteomes" id="UP000006023"/>
    </source>
</evidence>
<dbReference type="Gene3D" id="2.40.50.910">
    <property type="entry name" value="Type VII secretion system EccB, repeat 3 domain"/>
    <property type="match status" value="1"/>
</dbReference>
<evidence type="ECO:0008006" key="14">
    <source>
        <dbReference type="Google" id="ProtNLM"/>
    </source>
</evidence>
<comment type="similarity">
    <text evidence="2">Belongs to the EccB family.</text>
</comment>
<dbReference type="EMBL" id="BAED01000069">
    <property type="protein sequence ID" value="GAB07550.1"/>
    <property type="molecule type" value="Genomic_DNA"/>
</dbReference>
<accession>G7GVC5</accession>
<proteinExistence type="inferred from homology"/>
<feature type="region of interest" description="Disordered" evidence="10">
    <location>
        <begin position="1"/>
        <end position="21"/>
    </location>
</feature>
<evidence type="ECO:0000256" key="5">
    <source>
        <dbReference type="ARBA" id="ARBA00022741"/>
    </source>
</evidence>
<feature type="transmembrane region" description="Helical" evidence="11">
    <location>
        <begin position="90"/>
        <end position="113"/>
    </location>
</feature>
<organism evidence="12 13">
    <name type="scientific">Gordonia amarae NBRC 15530</name>
    <dbReference type="NCBI Taxonomy" id="1075090"/>
    <lineage>
        <taxon>Bacteria</taxon>
        <taxon>Bacillati</taxon>
        <taxon>Actinomycetota</taxon>
        <taxon>Actinomycetes</taxon>
        <taxon>Mycobacteriales</taxon>
        <taxon>Gordoniaceae</taxon>
        <taxon>Gordonia</taxon>
    </lineage>
</organism>
<reference evidence="12 13" key="1">
    <citation type="submission" date="2011-11" db="EMBL/GenBank/DDBJ databases">
        <title>Whole genome shotgun sequence of Gordonia amarae NBRC 15530.</title>
        <authorList>
            <person name="Takarada H."/>
            <person name="Hosoyama A."/>
            <person name="Tsuchikane K."/>
            <person name="Katsumata H."/>
            <person name="Yamazaki S."/>
            <person name="Fujita N."/>
        </authorList>
    </citation>
    <scope>NUCLEOTIDE SEQUENCE [LARGE SCALE GENOMIC DNA]</scope>
    <source>
        <strain evidence="12 13">NBRC 15530</strain>
    </source>
</reference>
<sequence>MHDGLARPSSLRYATTAPTGGKGVRAGGCGYPTGIRTGAGEFRLWGEDAVARQLTTRAQVNGYRFMIRRLEHALVRRDVRMIDDPMRSQTNALAVGAVLAVVILAGCAIWGMIRPQGAIGDSVIVVGKNSGALYVVVSERLHPVLNLASARLITGRSDSPRSVADKKLTSYPRGPLLGIPGAPSALPGPAAGARVWTVCDQVESSSGGGTVRLSVIAAPPPDPGTAAPASPQTALLISHTDKTFLVYRPNGDGTAVRAEVDLNSVEVRSVLRLDGIEPRPVSSGLLALLPEAPPIAVPPIPGRGRKGVLSEPGVTVGSVVRTVAVDDTVSYYVVLPRAVQKVGRVAAEILRTADARGSGAVTTVTPARIAALPTTSELAVGDFPATVPTVASVENRPVACQSWSPASGATPGAMSLLLSSALPVPDGAAPVSVAGADGGGPAVDSVYLRPGSGEPVIVTGAETRSPRAESRYYIGDSGVRYGVADQQTANVLGLTQDPVPVPWPIVSLLPAGPTLTRSAALVAHDGVGQG</sequence>
<keyword evidence="9 11" id="KW-0472">Membrane</keyword>
<dbReference type="InterPro" id="IPR044857">
    <property type="entry name" value="T7SS_EccB_R1"/>
</dbReference>
<evidence type="ECO:0000256" key="3">
    <source>
        <dbReference type="ARBA" id="ARBA00022475"/>
    </source>
</evidence>
<dbReference type="Proteomes" id="UP000006023">
    <property type="component" value="Unassembled WGS sequence"/>
</dbReference>
<dbReference type="GO" id="GO:0005886">
    <property type="term" value="C:plasma membrane"/>
    <property type="evidence" value="ECO:0007669"/>
    <property type="project" value="UniProtKB-SubCell"/>
</dbReference>
<dbReference type="Pfam" id="PF05108">
    <property type="entry name" value="T7SS_ESX1_EccB"/>
    <property type="match status" value="1"/>
</dbReference>
<dbReference type="Gene3D" id="3.30.2390.20">
    <property type="entry name" value="Type VII secretion system EccB, repeat 1 domain"/>
    <property type="match status" value="1"/>
</dbReference>